<evidence type="ECO:0000256" key="1">
    <source>
        <dbReference type="SAM" id="MobiDB-lite"/>
    </source>
</evidence>
<organism evidence="3 4">
    <name type="scientific">Sphaeroforma arctica JP610</name>
    <dbReference type="NCBI Taxonomy" id="667725"/>
    <lineage>
        <taxon>Eukaryota</taxon>
        <taxon>Ichthyosporea</taxon>
        <taxon>Ichthyophonida</taxon>
        <taxon>Sphaeroforma</taxon>
    </lineage>
</organism>
<dbReference type="EMBL" id="KQ251247">
    <property type="protein sequence ID" value="KNC70405.1"/>
    <property type="molecule type" value="Genomic_DNA"/>
</dbReference>
<evidence type="ECO:0000256" key="2">
    <source>
        <dbReference type="SAM" id="SignalP"/>
    </source>
</evidence>
<evidence type="ECO:0000313" key="4">
    <source>
        <dbReference type="Proteomes" id="UP000054560"/>
    </source>
</evidence>
<dbReference type="RefSeq" id="XP_014144307.1">
    <property type="nucleotide sequence ID" value="XM_014288832.1"/>
</dbReference>
<protein>
    <submittedName>
        <fullName evidence="3">Uncharacterized protein</fullName>
    </submittedName>
</protein>
<feature type="region of interest" description="Disordered" evidence="1">
    <location>
        <begin position="26"/>
        <end position="62"/>
    </location>
</feature>
<keyword evidence="2" id="KW-0732">Signal</keyword>
<proteinExistence type="predicted"/>
<reference evidence="3 4" key="1">
    <citation type="submission" date="2011-02" db="EMBL/GenBank/DDBJ databases">
        <title>The Genome Sequence of Sphaeroforma arctica JP610.</title>
        <authorList>
            <consortium name="The Broad Institute Genome Sequencing Platform"/>
            <person name="Russ C."/>
            <person name="Cuomo C."/>
            <person name="Young S.K."/>
            <person name="Zeng Q."/>
            <person name="Gargeya S."/>
            <person name="Alvarado L."/>
            <person name="Berlin A."/>
            <person name="Chapman S.B."/>
            <person name="Chen Z."/>
            <person name="Freedman E."/>
            <person name="Gellesch M."/>
            <person name="Goldberg J."/>
            <person name="Griggs A."/>
            <person name="Gujja S."/>
            <person name="Heilman E."/>
            <person name="Heiman D."/>
            <person name="Howarth C."/>
            <person name="Mehta T."/>
            <person name="Neiman D."/>
            <person name="Pearson M."/>
            <person name="Roberts A."/>
            <person name="Saif S."/>
            <person name="Shea T."/>
            <person name="Shenoy N."/>
            <person name="Sisk P."/>
            <person name="Stolte C."/>
            <person name="Sykes S."/>
            <person name="White J."/>
            <person name="Yandava C."/>
            <person name="Burger G."/>
            <person name="Gray M.W."/>
            <person name="Holland P.W.H."/>
            <person name="King N."/>
            <person name="Lang F.B.F."/>
            <person name="Roger A.J."/>
            <person name="Ruiz-Trillo I."/>
            <person name="Haas B."/>
            <person name="Nusbaum C."/>
            <person name="Birren B."/>
        </authorList>
    </citation>
    <scope>NUCLEOTIDE SEQUENCE [LARGE SCALE GENOMIC DNA]</scope>
    <source>
        <strain evidence="3 4">JP610</strain>
    </source>
</reference>
<name>A0A0L0F108_9EUKA</name>
<dbReference type="Proteomes" id="UP000054560">
    <property type="component" value="Unassembled WGS sequence"/>
</dbReference>
<gene>
    <name evidence="3" type="ORF">SARC_17070</name>
</gene>
<dbReference type="GeneID" id="25917574"/>
<feature type="signal peptide" evidence="2">
    <location>
        <begin position="1"/>
        <end position="19"/>
    </location>
</feature>
<keyword evidence="4" id="KW-1185">Reference proteome</keyword>
<dbReference type="AlphaFoldDB" id="A0A0L0F108"/>
<evidence type="ECO:0000313" key="3">
    <source>
        <dbReference type="EMBL" id="KNC70405.1"/>
    </source>
</evidence>
<accession>A0A0L0F108</accession>
<feature type="chain" id="PRO_5005538530" evidence="2">
    <location>
        <begin position="20"/>
        <end position="62"/>
    </location>
</feature>
<feature type="compositionally biased region" description="Basic and acidic residues" evidence="1">
    <location>
        <begin position="48"/>
        <end position="62"/>
    </location>
</feature>
<sequence>MFTLYGALALMSQVLVTSSFFQYENETETDNTQESNTMTDALDDDQLEDKVSQKVKSEPLPN</sequence>
<feature type="non-terminal residue" evidence="3">
    <location>
        <position position="62"/>
    </location>
</feature>